<feature type="compositionally biased region" description="Low complexity" evidence="18">
    <location>
        <begin position="486"/>
        <end position="496"/>
    </location>
</feature>
<dbReference type="GO" id="GO:1901857">
    <property type="term" value="P:positive regulation of cellular respiration"/>
    <property type="evidence" value="ECO:0007669"/>
    <property type="project" value="Ensembl"/>
</dbReference>
<evidence type="ECO:0000256" key="9">
    <source>
        <dbReference type="ARBA" id="ARBA00023157"/>
    </source>
</evidence>
<evidence type="ECO:0000256" key="2">
    <source>
        <dbReference type="ARBA" id="ARBA00005399"/>
    </source>
</evidence>
<evidence type="ECO:0000256" key="12">
    <source>
        <dbReference type="ARBA" id="ARBA00054089"/>
    </source>
</evidence>
<dbReference type="eggNOG" id="ENOG502S4B0">
    <property type="taxonomic scope" value="Eukaryota"/>
</dbReference>
<protein>
    <recommendedName>
        <fullName evidence="14">Interferon lambda receptor 1</fullName>
    </recommendedName>
    <alternativeName>
        <fullName evidence="15">Cytokine receptor class-II member 12</fullName>
    </alternativeName>
    <alternativeName>
        <fullName evidence="17">Cytokine receptor family 2 member 12</fullName>
    </alternativeName>
    <alternativeName>
        <fullName evidence="16">Interleukin-28 receptor subunit alpha</fullName>
    </alternativeName>
</protein>
<dbReference type="FunFam" id="2.60.40.10:FF:001235">
    <property type="entry name" value="Interferon lambda receptor 1"/>
    <property type="match status" value="1"/>
</dbReference>
<evidence type="ECO:0000256" key="16">
    <source>
        <dbReference type="ARBA" id="ARBA00080949"/>
    </source>
</evidence>
<keyword evidence="7" id="KW-0051">Antiviral defense</keyword>
<proteinExistence type="inferred from homology"/>
<keyword evidence="3" id="KW-0812">Transmembrane</keyword>
<dbReference type="FunCoup" id="U3KMM8">
    <property type="interactions" value="9"/>
</dbReference>
<evidence type="ECO:0000256" key="5">
    <source>
        <dbReference type="ARBA" id="ARBA00022843"/>
    </source>
</evidence>
<dbReference type="SMR" id="U3KMM8"/>
<reference evidence="20 21" key="1">
    <citation type="journal article" date="2011" name="Nature">
        <title>A high-resolution map of human evolutionary constraint using 29 mammals.</title>
        <authorList>
            <person name="Lindblad-Toh K."/>
            <person name="Garber M."/>
            <person name="Zuk O."/>
            <person name="Lin M.F."/>
            <person name="Parker B.J."/>
            <person name="Washietl S."/>
            <person name="Kheradpour P."/>
            <person name="Ernst J."/>
            <person name="Jordan G."/>
            <person name="Mauceli E."/>
            <person name="Ward L.D."/>
            <person name="Lowe C.B."/>
            <person name="Holloway A.K."/>
            <person name="Clamp M."/>
            <person name="Gnerre S."/>
            <person name="Alfoldi J."/>
            <person name="Beal K."/>
            <person name="Chang J."/>
            <person name="Clawson H."/>
            <person name="Cuff J."/>
            <person name="Di Palma F."/>
            <person name="Fitzgerald S."/>
            <person name="Flicek P."/>
            <person name="Guttman M."/>
            <person name="Hubisz M.J."/>
            <person name="Jaffe D.B."/>
            <person name="Jungreis I."/>
            <person name="Kent W.J."/>
            <person name="Kostka D."/>
            <person name="Lara M."/>
            <person name="Martins A.L."/>
            <person name="Massingham T."/>
            <person name="Moltke I."/>
            <person name="Raney B.J."/>
            <person name="Rasmussen M.D."/>
            <person name="Robinson J."/>
            <person name="Stark A."/>
            <person name="Vilella A.J."/>
            <person name="Wen J."/>
            <person name="Xie X."/>
            <person name="Zody M.C."/>
            <person name="Baldwin J."/>
            <person name="Bloom T."/>
            <person name="Chin C.W."/>
            <person name="Heiman D."/>
            <person name="Nicol R."/>
            <person name="Nusbaum C."/>
            <person name="Young S."/>
            <person name="Wilkinson J."/>
            <person name="Worley K.C."/>
            <person name="Kovar C.L."/>
            <person name="Muzny D.M."/>
            <person name="Gibbs R.A."/>
            <person name="Cree A."/>
            <person name="Dihn H.H."/>
            <person name="Fowler G."/>
            <person name="Jhangiani S."/>
            <person name="Joshi V."/>
            <person name="Lee S."/>
            <person name="Lewis L.R."/>
            <person name="Nazareth L.V."/>
            <person name="Okwuonu G."/>
            <person name="Santibanez J."/>
            <person name="Warren W.C."/>
            <person name="Mardis E.R."/>
            <person name="Weinstock G.M."/>
            <person name="Wilson R.K."/>
            <person name="Delehaunty K."/>
            <person name="Dooling D."/>
            <person name="Fronik C."/>
            <person name="Fulton L."/>
            <person name="Fulton B."/>
            <person name="Graves T."/>
            <person name="Minx P."/>
            <person name="Sodergren E."/>
            <person name="Birney E."/>
            <person name="Margulies E.H."/>
            <person name="Herrero J."/>
            <person name="Green E.D."/>
            <person name="Haussler D."/>
            <person name="Siepel A."/>
            <person name="Goldman N."/>
            <person name="Pollard K.S."/>
            <person name="Pedersen J.S."/>
            <person name="Lander E.S."/>
            <person name="Kellis M."/>
        </authorList>
    </citation>
    <scope>NUCLEOTIDE SEQUENCE [LARGE SCALE GENOMIC DNA]</scope>
    <source>
        <strain evidence="20 21">Thorbecke inbred</strain>
    </source>
</reference>
<name>U3KMM8_RABIT</name>
<dbReference type="GeneTree" id="ENSGT00510000048978"/>
<sequence>MIVSPRPTRRNQSPSPGALPVAAAAAGRSLGRPQVIPGRLRLPLAAARVTCRPASRAGREESGPRAGGRPCPGGRTWQEPAGGPPLLLCLLQTAPGRPALAPPQNVSLLSQNFSVYLTWLPGPGNPQDVTYFVAYQSSPSPRWRRVDKCAGTRELVCSLMCLKNQDLYNKFRGRVRVASPSAKSSWVESKYLDYLFEVELAPPTLLLTHMEEILSVNATYQLPPCMPPLDLKYEVEFWKEGTRNKIPFPVTPYGQAVWVPLQPTASGWHCLHARTIHTFIVPRYSKFSKPSCFFLEAPAANLAFLVMPSLLPPLLVVATGGVIWKSLMGSPWFQRAKTPQALVFSGPRCPVATLQPSGPESLETLLLCPRKELTRRAPGGAQAGSESRAGAEEARDDPASSEEDSDDSACFQPYLGAPPFLRREPPAAGHAETEGSRPGSAGAPTPPGPSSGSSAWDCSGRSWASAGEASWPWAEAGSSECLAKRGLGPEPGGSEHPGPPPPGAFSQGMDSLAEPLQDDPGSWATWSSPPPRLGLLPGEPPVSLRTLTFCWDSSPEEEEEEEEGEEEEEEEDRRESESEHSDLGSSGAETLQRPEVGGRVPGHYMARSAGLQPLTPPGAPAGFSKHSAPQQDPGAYVPR</sequence>
<keyword evidence="9" id="KW-1015">Disulfide bond</keyword>
<dbReference type="EMBL" id="AAGW02059812">
    <property type="status" value="NOT_ANNOTATED_CDS"/>
    <property type="molecule type" value="Genomic_DNA"/>
</dbReference>
<evidence type="ECO:0000256" key="17">
    <source>
        <dbReference type="ARBA" id="ARBA00081807"/>
    </source>
</evidence>
<evidence type="ECO:0000256" key="11">
    <source>
        <dbReference type="ARBA" id="ARBA00023180"/>
    </source>
</evidence>
<keyword evidence="8" id="KW-0472">Membrane</keyword>
<comment type="subcellular location">
    <subcellularLocation>
        <location evidence="1">Membrane</location>
        <topology evidence="1">Single-pass type I membrane protein</topology>
    </subcellularLocation>
</comment>
<evidence type="ECO:0000256" key="6">
    <source>
        <dbReference type="ARBA" id="ARBA00022989"/>
    </source>
</evidence>
<comment type="similarity">
    <text evidence="2">Belongs to the type II cytokine receptor family.</text>
</comment>
<dbReference type="AlphaFoldDB" id="U3KMM8"/>
<evidence type="ECO:0000256" key="18">
    <source>
        <dbReference type="SAM" id="MobiDB-lite"/>
    </source>
</evidence>
<evidence type="ECO:0000313" key="21">
    <source>
        <dbReference type="Proteomes" id="UP000001811"/>
    </source>
</evidence>
<keyword evidence="5" id="KW-0832">Ubl conjugation</keyword>
<dbReference type="Proteomes" id="UP000001811">
    <property type="component" value="Chromosome 13"/>
</dbReference>
<evidence type="ECO:0000256" key="8">
    <source>
        <dbReference type="ARBA" id="ARBA00023136"/>
    </source>
</evidence>
<feature type="compositionally biased region" description="Low complexity" evidence="18">
    <location>
        <begin position="379"/>
        <end position="388"/>
    </location>
</feature>
<dbReference type="GO" id="GO:0051607">
    <property type="term" value="P:defense response to virus"/>
    <property type="evidence" value="ECO:0007669"/>
    <property type="project" value="UniProtKB-KW"/>
</dbReference>
<dbReference type="Pfam" id="PF01108">
    <property type="entry name" value="Tissue_fac"/>
    <property type="match status" value="1"/>
</dbReference>
<dbReference type="Gene3D" id="2.60.40.10">
    <property type="entry name" value="Immunoglobulins"/>
    <property type="match status" value="2"/>
</dbReference>
<dbReference type="PROSITE" id="PS50853">
    <property type="entry name" value="FN3"/>
    <property type="match status" value="1"/>
</dbReference>
<dbReference type="GO" id="GO:0050691">
    <property type="term" value="P:regulation of defense response to virus by host"/>
    <property type="evidence" value="ECO:0007669"/>
    <property type="project" value="Ensembl"/>
</dbReference>
<dbReference type="InterPro" id="IPR050650">
    <property type="entry name" value="Type-II_Cytokine-TF_Rcpt"/>
</dbReference>
<keyword evidence="10" id="KW-0675">Receptor</keyword>
<dbReference type="STRING" id="9986.ENSOCUP00000026487"/>
<dbReference type="Ensembl" id="ENSOCUT00000033440.2">
    <property type="protein sequence ID" value="ENSOCUP00000026487.2"/>
    <property type="gene ID" value="ENSOCUG00000001490.4"/>
</dbReference>
<comment type="function">
    <text evidence="12">The IFNLR1/IL10RB dimer is a receptor for the cytokine ligands IFNL2 and IFNL3 and mediates their antiviral activity. The ligand/receptor complex stimulate the activation of the JAK/STAT signaling pathway leading to the expression of IFN-stimulated genes (ISG), which contribute to the antiviral state. Determines the cell type specificity of the lambda interferon action. Shows a more restricted pattern of expression in the epithelial tissues thereby limiting responses to lambda interferons primarily to epithelial cells of the respiratory, gastrointestinal, and reproductive tracts. Seems not to be essential for early virus-activated host defense in vaginal infection, but plays an important role in Toll-like receptor (TLR)-induced antiviral defense. Plays a significant role in the antiviral immune defense in the intestinal epithelium.</text>
</comment>
<dbReference type="GO" id="GO:0004896">
    <property type="term" value="F:cytokine receptor activity"/>
    <property type="evidence" value="ECO:0007669"/>
    <property type="project" value="TreeGrafter"/>
</dbReference>
<evidence type="ECO:0000256" key="10">
    <source>
        <dbReference type="ARBA" id="ARBA00023170"/>
    </source>
</evidence>
<feature type="compositionally biased region" description="Basic and acidic residues" evidence="18">
    <location>
        <begin position="573"/>
        <end position="582"/>
    </location>
</feature>
<keyword evidence="4" id="KW-0732">Signal</keyword>
<evidence type="ECO:0000256" key="1">
    <source>
        <dbReference type="ARBA" id="ARBA00004479"/>
    </source>
</evidence>
<evidence type="ECO:0000256" key="14">
    <source>
        <dbReference type="ARBA" id="ARBA00073656"/>
    </source>
</evidence>
<dbReference type="PaxDb" id="9986-ENSOCUP00000026487"/>
<dbReference type="Bgee" id="ENSOCUG00000001490">
    <property type="expression patterns" value="Expressed in skin of back and 10 other cell types or tissues"/>
</dbReference>
<dbReference type="InterPro" id="IPR013783">
    <property type="entry name" value="Ig-like_fold"/>
</dbReference>
<keyword evidence="6" id="KW-1133">Transmembrane helix</keyword>
<feature type="domain" description="Fibronectin type-III" evidence="19">
    <location>
        <begin position="102"/>
        <end position="194"/>
    </location>
</feature>
<reference evidence="20" key="3">
    <citation type="submission" date="2025-09" db="UniProtKB">
        <authorList>
            <consortium name="Ensembl"/>
        </authorList>
    </citation>
    <scope>IDENTIFICATION</scope>
    <source>
        <strain evidence="20">Thorbecke</strain>
    </source>
</reference>
<evidence type="ECO:0000256" key="13">
    <source>
        <dbReference type="ARBA" id="ARBA00066090"/>
    </source>
</evidence>
<dbReference type="InParanoid" id="U3KMM8"/>
<accession>U3KMM8</accession>
<dbReference type="ExpressionAtlas" id="U3KMM8">
    <property type="expression patterns" value="baseline"/>
</dbReference>
<comment type="subunit">
    <text evidence="13">Heterodimer with IL10RB.</text>
</comment>
<dbReference type="PANTHER" id="PTHR20859">
    <property type="entry name" value="INTERFERON/INTERLEUKIN RECEPTOR"/>
    <property type="match status" value="1"/>
</dbReference>
<dbReference type="InterPro" id="IPR003961">
    <property type="entry name" value="FN3_dom"/>
</dbReference>
<reference evidence="20" key="2">
    <citation type="submission" date="2025-08" db="UniProtKB">
        <authorList>
            <consortium name="Ensembl"/>
        </authorList>
    </citation>
    <scope>IDENTIFICATION</scope>
    <source>
        <strain evidence="20">Thorbecke</strain>
    </source>
</reference>
<evidence type="ECO:0000256" key="4">
    <source>
        <dbReference type="ARBA" id="ARBA00022729"/>
    </source>
</evidence>
<feature type="compositionally biased region" description="Basic and acidic residues" evidence="18">
    <location>
        <begin position="421"/>
        <end position="435"/>
    </location>
</feature>
<evidence type="ECO:0000256" key="7">
    <source>
        <dbReference type="ARBA" id="ARBA00023118"/>
    </source>
</evidence>
<organism evidence="20 21">
    <name type="scientific">Oryctolagus cuniculus</name>
    <name type="common">Rabbit</name>
    <dbReference type="NCBI Taxonomy" id="9986"/>
    <lineage>
        <taxon>Eukaryota</taxon>
        <taxon>Metazoa</taxon>
        <taxon>Chordata</taxon>
        <taxon>Craniata</taxon>
        <taxon>Vertebrata</taxon>
        <taxon>Euteleostomi</taxon>
        <taxon>Mammalia</taxon>
        <taxon>Eutheria</taxon>
        <taxon>Euarchontoglires</taxon>
        <taxon>Glires</taxon>
        <taxon>Lagomorpha</taxon>
        <taxon>Leporidae</taxon>
        <taxon>Oryctolagus</taxon>
    </lineage>
</organism>
<evidence type="ECO:0000313" key="20">
    <source>
        <dbReference type="Ensembl" id="ENSOCUP00000026487.2"/>
    </source>
</evidence>
<dbReference type="InterPro" id="IPR036116">
    <property type="entry name" value="FN3_sf"/>
</dbReference>
<evidence type="ECO:0000259" key="19">
    <source>
        <dbReference type="PROSITE" id="PS50853"/>
    </source>
</evidence>
<evidence type="ECO:0000256" key="3">
    <source>
        <dbReference type="ARBA" id="ARBA00022692"/>
    </source>
</evidence>
<feature type="compositionally biased region" description="Basic and acidic residues" evidence="18">
    <location>
        <begin position="389"/>
        <end position="398"/>
    </location>
</feature>
<evidence type="ECO:0000256" key="15">
    <source>
        <dbReference type="ARBA" id="ARBA00077895"/>
    </source>
</evidence>
<gene>
    <name evidence="20" type="primary">IFNLR1</name>
</gene>
<dbReference type="GO" id="GO:0032002">
    <property type="term" value="C:interleukin-28 receptor complex"/>
    <property type="evidence" value="ECO:0007669"/>
    <property type="project" value="Ensembl"/>
</dbReference>
<keyword evidence="11" id="KW-0325">Glycoprotein</keyword>
<dbReference type="SUPFAM" id="SSF49265">
    <property type="entry name" value="Fibronectin type III"/>
    <property type="match status" value="2"/>
</dbReference>
<dbReference type="FunFam" id="2.60.40.10:FF:001357">
    <property type="entry name" value="Interferon lambda receptor 1"/>
    <property type="match status" value="1"/>
</dbReference>
<feature type="region of interest" description="Disordered" evidence="18">
    <location>
        <begin position="376"/>
        <end position="639"/>
    </location>
</feature>
<feature type="compositionally biased region" description="Acidic residues" evidence="18">
    <location>
        <begin position="554"/>
        <end position="572"/>
    </location>
</feature>
<keyword evidence="21" id="KW-1185">Reference proteome</keyword>
<feature type="region of interest" description="Disordered" evidence="18">
    <location>
        <begin position="51"/>
        <end position="77"/>
    </location>
</feature>
<dbReference type="PANTHER" id="PTHR20859:SF55">
    <property type="entry name" value="INTERFERON LAMBDA RECEPTOR 1"/>
    <property type="match status" value="1"/>
</dbReference>